<sequence length="107" mass="11460">MGRPGAPGANRTRSPPPRIRTTTNPRLGPRSRSGTVRARGATQRVLRLATNGACAALAPRPDAEPIPAPWVFALVYPAMLVWGIALAGQTWCYRSATARAAETRTQK</sequence>
<gene>
    <name evidence="3" type="ORF">GCM10009854_17600</name>
</gene>
<comment type="caution">
    <text evidence="3">The sequence shown here is derived from an EMBL/GenBank/DDBJ whole genome shotgun (WGS) entry which is preliminary data.</text>
</comment>
<dbReference type="EMBL" id="BAAARA010000004">
    <property type="protein sequence ID" value="GAA2341574.1"/>
    <property type="molecule type" value="Genomic_DNA"/>
</dbReference>
<name>A0ABP5SYW4_9PSEU</name>
<evidence type="ECO:0000256" key="2">
    <source>
        <dbReference type="SAM" id="Phobius"/>
    </source>
</evidence>
<evidence type="ECO:0000313" key="4">
    <source>
        <dbReference type="Proteomes" id="UP001501218"/>
    </source>
</evidence>
<keyword evidence="2" id="KW-0812">Transmembrane</keyword>
<keyword evidence="2" id="KW-1133">Transmembrane helix</keyword>
<proteinExistence type="predicted"/>
<keyword evidence="2" id="KW-0472">Membrane</keyword>
<feature type="transmembrane region" description="Helical" evidence="2">
    <location>
        <begin position="68"/>
        <end position="87"/>
    </location>
</feature>
<reference evidence="4" key="1">
    <citation type="journal article" date="2019" name="Int. J. Syst. Evol. Microbiol.">
        <title>The Global Catalogue of Microorganisms (GCM) 10K type strain sequencing project: providing services to taxonomists for standard genome sequencing and annotation.</title>
        <authorList>
            <consortium name="The Broad Institute Genomics Platform"/>
            <consortium name="The Broad Institute Genome Sequencing Center for Infectious Disease"/>
            <person name="Wu L."/>
            <person name="Ma J."/>
        </authorList>
    </citation>
    <scope>NUCLEOTIDE SEQUENCE [LARGE SCALE GENOMIC DNA]</scope>
    <source>
        <strain evidence="4">JCM 16221</strain>
    </source>
</reference>
<accession>A0ABP5SYW4</accession>
<protein>
    <submittedName>
        <fullName evidence="3">Uncharacterized protein</fullName>
    </submittedName>
</protein>
<organism evidence="3 4">
    <name type="scientific">Saccharopolyspora halophila</name>
    <dbReference type="NCBI Taxonomy" id="405551"/>
    <lineage>
        <taxon>Bacteria</taxon>
        <taxon>Bacillati</taxon>
        <taxon>Actinomycetota</taxon>
        <taxon>Actinomycetes</taxon>
        <taxon>Pseudonocardiales</taxon>
        <taxon>Pseudonocardiaceae</taxon>
        <taxon>Saccharopolyspora</taxon>
    </lineage>
</organism>
<evidence type="ECO:0000313" key="3">
    <source>
        <dbReference type="EMBL" id="GAA2341574.1"/>
    </source>
</evidence>
<dbReference type="Proteomes" id="UP001501218">
    <property type="component" value="Unassembled WGS sequence"/>
</dbReference>
<keyword evidence="4" id="KW-1185">Reference proteome</keyword>
<evidence type="ECO:0000256" key="1">
    <source>
        <dbReference type="SAM" id="MobiDB-lite"/>
    </source>
</evidence>
<feature type="region of interest" description="Disordered" evidence="1">
    <location>
        <begin position="1"/>
        <end position="43"/>
    </location>
</feature>